<organism evidence="1 2">
    <name type="scientific">Rhizobium tubonense</name>
    <dbReference type="NCBI Taxonomy" id="484088"/>
    <lineage>
        <taxon>Bacteria</taxon>
        <taxon>Pseudomonadati</taxon>
        <taxon>Pseudomonadota</taxon>
        <taxon>Alphaproteobacteria</taxon>
        <taxon>Hyphomicrobiales</taxon>
        <taxon>Rhizobiaceae</taxon>
        <taxon>Rhizobium/Agrobacterium group</taxon>
        <taxon>Rhizobium</taxon>
    </lineage>
</organism>
<reference evidence="1 2" key="1">
    <citation type="journal article" date="2018" name="Sci. Rep.">
        <title>Rhizobium tumorigenes sp. nov., a novel plant tumorigenic bacterium isolated from cane gall tumors on thornless blackberry.</title>
        <authorList>
            <person name="Kuzmanovi N."/>
            <person name="Smalla K."/>
            <person name="Gronow S."/>
            <person name="PuBawska J."/>
        </authorList>
    </citation>
    <scope>NUCLEOTIDE SEQUENCE [LARGE SCALE GENOMIC DNA]</scope>
    <source>
        <strain evidence="1 2">CCBAU 85046</strain>
    </source>
</reference>
<protein>
    <submittedName>
        <fullName evidence="1">Uncharacterized protein</fullName>
    </submittedName>
</protein>
<proteinExistence type="predicted"/>
<dbReference type="AlphaFoldDB" id="A0A2W4ELG5"/>
<dbReference type="EMBL" id="PCDP01000032">
    <property type="protein sequence ID" value="PZM14616.1"/>
    <property type="molecule type" value="Genomic_DNA"/>
</dbReference>
<dbReference type="Proteomes" id="UP000248925">
    <property type="component" value="Unassembled WGS sequence"/>
</dbReference>
<accession>A0A2W4ELG5</accession>
<keyword evidence="2" id="KW-1185">Reference proteome</keyword>
<gene>
    <name evidence="1" type="ORF">CPY51_10270</name>
</gene>
<evidence type="ECO:0000313" key="1">
    <source>
        <dbReference type="EMBL" id="PZM14616.1"/>
    </source>
</evidence>
<comment type="caution">
    <text evidence="1">The sequence shown here is derived from an EMBL/GenBank/DDBJ whole genome shotgun (WGS) entry which is preliminary data.</text>
</comment>
<name>A0A2W4ELG5_9HYPH</name>
<sequence>MEVVGRHFVRHLDEALDSEWIAWFIIVQSVDLRSRHDRRRNSKCGILLVRGACRGQGIEI</sequence>
<evidence type="ECO:0000313" key="2">
    <source>
        <dbReference type="Proteomes" id="UP000248925"/>
    </source>
</evidence>